<name>A0A7K3LLU4_9ACTN</name>
<sequence>MAAPEIDVEKKPAADSADAVLRSALALLRKHGEIEVADRAERVRAQPAPDGGVVVVGEVSRGKSSLVNALVGQPGLAPVDVELATSVHVRFVPATDELPVGAADIEFPGTTTRIDAADLADWVTVDGPGAGELDETALPVVSARVGIDSALLPDTIIVDTPGAGSMIPEHAESAVAAVRGAGVLVMVCDATAPLSAPELDFLSRLGAELSAVVIVVTKTDLVMRQWRAIVTENRDLIARHAPRFAHAPIIGVSTRIAGQAAGITDPDRAARALAASGIPDLVAALKPLVRSTSTAPERNALQVAFTGLDTVRARLLVDLKTARAAPEVVADVETERARLTALKDHKREWATRLQQDLAALSVRADDMLREEFDVLQDRWTAQIDRLHFYAVPRASQQLVGQMVVDLEAVARRVGQAYVDGIADIADDLFADTELRSSVLDGLAEATDDLELRGEKKVSPWKNLLDPVLFSVMASGGPLALIPGIGMVAFPVWAGVVLGFRAARAGKENHRKWLTKAVADMKGDVRSQLKALNAQAAGDLRIAYDAVLEKSLAESARIINEAAAESKKSAEERKQTAADVRARIGTVDTVRKNIITVLRRPVG</sequence>
<dbReference type="EMBL" id="JAADZU010000005">
    <property type="protein sequence ID" value="NDK88487.1"/>
    <property type="molecule type" value="Genomic_DNA"/>
</dbReference>
<dbReference type="PANTHER" id="PTHR43681">
    <property type="entry name" value="TRANSMEMBRANE GTPASE FZO"/>
    <property type="match status" value="1"/>
</dbReference>
<dbReference type="InterPro" id="IPR051943">
    <property type="entry name" value="TRAFAC_Dynamin-like_GTPase"/>
</dbReference>
<keyword evidence="1" id="KW-1133">Transmembrane helix</keyword>
<evidence type="ECO:0000313" key="4">
    <source>
        <dbReference type="Proteomes" id="UP000466307"/>
    </source>
</evidence>
<comment type="caution">
    <text evidence="3">The sequence shown here is derived from an EMBL/GenBank/DDBJ whole genome shotgun (WGS) entry which is preliminary data.</text>
</comment>
<feature type="domain" description="Dynamin N-terminal" evidence="2">
    <location>
        <begin position="53"/>
        <end position="217"/>
    </location>
</feature>
<dbReference type="InterPro" id="IPR045063">
    <property type="entry name" value="Dynamin_N"/>
</dbReference>
<dbReference type="SUPFAM" id="SSF52540">
    <property type="entry name" value="P-loop containing nucleoside triphosphate hydrolases"/>
    <property type="match status" value="1"/>
</dbReference>
<reference evidence="3 4" key="1">
    <citation type="submission" date="2020-01" db="EMBL/GenBank/DDBJ databases">
        <title>Investigation of new actinobacteria for the biodesulphurisation of diesel fuel.</title>
        <authorList>
            <person name="Athi Narayanan S.M."/>
        </authorList>
    </citation>
    <scope>NUCLEOTIDE SEQUENCE [LARGE SCALE GENOMIC DNA]</scope>
    <source>
        <strain evidence="3 4">213E</strain>
    </source>
</reference>
<keyword evidence="4" id="KW-1185">Reference proteome</keyword>
<dbReference type="Gene3D" id="3.40.50.300">
    <property type="entry name" value="P-loop containing nucleotide triphosphate hydrolases"/>
    <property type="match status" value="1"/>
</dbReference>
<organism evidence="3 4">
    <name type="scientific">Gordonia desulfuricans</name>
    <dbReference type="NCBI Taxonomy" id="89051"/>
    <lineage>
        <taxon>Bacteria</taxon>
        <taxon>Bacillati</taxon>
        <taxon>Actinomycetota</taxon>
        <taxon>Actinomycetes</taxon>
        <taxon>Mycobacteriales</taxon>
        <taxon>Gordoniaceae</taxon>
        <taxon>Gordonia</taxon>
    </lineage>
</organism>
<dbReference type="Proteomes" id="UP000466307">
    <property type="component" value="Unassembled WGS sequence"/>
</dbReference>
<keyword evidence="1" id="KW-0812">Transmembrane</keyword>
<proteinExistence type="predicted"/>
<protein>
    <recommendedName>
        <fullName evidence="2">Dynamin N-terminal domain-containing protein</fullName>
    </recommendedName>
</protein>
<dbReference type="AlphaFoldDB" id="A0A7K3LLU4"/>
<keyword evidence="1" id="KW-0472">Membrane</keyword>
<dbReference type="Pfam" id="PF00350">
    <property type="entry name" value="Dynamin_N"/>
    <property type="match status" value="1"/>
</dbReference>
<evidence type="ECO:0000313" key="3">
    <source>
        <dbReference type="EMBL" id="NDK88487.1"/>
    </source>
</evidence>
<dbReference type="RefSeq" id="WP_059037315.1">
    <property type="nucleotide sequence ID" value="NZ_JAADZU010000005.1"/>
</dbReference>
<evidence type="ECO:0000259" key="2">
    <source>
        <dbReference type="Pfam" id="PF00350"/>
    </source>
</evidence>
<evidence type="ECO:0000256" key="1">
    <source>
        <dbReference type="SAM" id="Phobius"/>
    </source>
</evidence>
<dbReference type="PANTHER" id="PTHR43681:SF1">
    <property type="entry name" value="SARCALUMENIN"/>
    <property type="match status" value="1"/>
</dbReference>
<dbReference type="InterPro" id="IPR027417">
    <property type="entry name" value="P-loop_NTPase"/>
</dbReference>
<feature type="transmembrane region" description="Helical" evidence="1">
    <location>
        <begin position="478"/>
        <end position="502"/>
    </location>
</feature>
<accession>A0A7K3LLU4</accession>
<gene>
    <name evidence="3" type="ORF">GYA93_02660</name>
</gene>